<reference evidence="2" key="1">
    <citation type="submission" date="2023-10" db="EMBL/GenBank/DDBJ databases">
        <authorList>
            <person name="Chen Y."/>
            <person name="Shah S."/>
            <person name="Dougan E. K."/>
            <person name="Thang M."/>
            <person name="Chan C."/>
        </authorList>
    </citation>
    <scope>NUCLEOTIDE SEQUENCE [LARGE SCALE GENOMIC DNA]</scope>
</reference>
<feature type="compositionally biased region" description="Basic and acidic residues" evidence="1">
    <location>
        <begin position="108"/>
        <end position="117"/>
    </location>
</feature>
<proteinExistence type="predicted"/>
<dbReference type="Proteomes" id="UP001189429">
    <property type="component" value="Unassembled WGS sequence"/>
</dbReference>
<feature type="region of interest" description="Disordered" evidence="1">
    <location>
        <begin position="101"/>
        <end position="154"/>
    </location>
</feature>
<keyword evidence="3" id="KW-1185">Reference proteome</keyword>
<accession>A0ABN9YF33</accession>
<evidence type="ECO:0000256" key="1">
    <source>
        <dbReference type="SAM" id="MobiDB-lite"/>
    </source>
</evidence>
<dbReference type="EMBL" id="CAUYUJ010022318">
    <property type="protein sequence ID" value="CAK0910089.1"/>
    <property type="molecule type" value="Genomic_DNA"/>
</dbReference>
<evidence type="ECO:0000313" key="3">
    <source>
        <dbReference type="Proteomes" id="UP001189429"/>
    </source>
</evidence>
<sequence>MPEEFYTFTGCVVITPDNVRQWTTVMKRYLHGAPLCLQEGMSGSGRLSAAGAAVGLKIAFPVDYRYGWDLKQPEHRRLLDQCKQELGVRVHYWSPRCAPWSVQSNRSPPDKRDKARQAEGSTLDWVAQHMDDDQERDEASIAENPRSSSIFSKSPLKKVTESPSFTLGDNKRYHTDQCQFGAIDETGLPTQKATALLATGIQLRHSVRQCKGENKCKDHGILQGRVGSIHRTALSAVYPWLFCLALLMDVATHIGNDTVQHNIGSNVQRFGRSQSHFVGWTCERCKHGAKKVGPDGQQAQYLLSRQLQRLNQTVQVTINQYYQKMQMMMQTLGILLPYLLLYPKDHDLLGKP</sequence>
<gene>
    <name evidence="2" type="ORF">PCOR1329_LOCUS84342</name>
</gene>
<comment type="caution">
    <text evidence="2">The sequence shown here is derived from an EMBL/GenBank/DDBJ whole genome shotgun (WGS) entry which is preliminary data.</text>
</comment>
<protein>
    <submittedName>
        <fullName evidence="2">Uncharacterized protein</fullName>
    </submittedName>
</protein>
<name>A0ABN9YF33_9DINO</name>
<evidence type="ECO:0000313" key="2">
    <source>
        <dbReference type="EMBL" id="CAK0910089.1"/>
    </source>
</evidence>
<organism evidence="2 3">
    <name type="scientific">Prorocentrum cordatum</name>
    <dbReference type="NCBI Taxonomy" id="2364126"/>
    <lineage>
        <taxon>Eukaryota</taxon>
        <taxon>Sar</taxon>
        <taxon>Alveolata</taxon>
        <taxon>Dinophyceae</taxon>
        <taxon>Prorocentrales</taxon>
        <taxon>Prorocentraceae</taxon>
        <taxon>Prorocentrum</taxon>
    </lineage>
</organism>